<dbReference type="PRINTS" id="PR00455">
    <property type="entry name" value="HTHTETR"/>
</dbReference>
<evidence type="ECO:0000256" key="2">
    <source>
        <dbReference type="ARBA" id="ARBA00023015"/>
    </source>
</evidence>
<keyword evidence="8" id="KW-1185">Reference proteome</keyword>
<dbReference type="RefSeq" id="WP_167995457.1">
    <property type="nucleotide sequence ID" value="NZ_JAATJL010000001.1"/>
</dbReference>
<reference evidence="7 8" key="1">
    <citation type="submission" date="2020-03" db="EMBL/GenBank/DDBJ databases">
        <title>Sequencing the genomes of 1000 actinobacteria strains.</title>
        <authorList>
            <person name="Klenk H.-P."/>
        </authorList>
    </citation>
    <scope>NUCLEOTIDE SEQUENCE [LARGE SCALE GENOMIC DNA]</scope>
    <source>
        <strain evidence="7 8">DSM 16403</strain>
    </source>
</reference>
<evidence type="ECO:0000259" key="6">
    <source>
        <dbReference type="PROSITE" id="PS50977"/>
    </source>
</evidence>
<dbReference type="GO" id="GO:0003700">
    <property type="term" value="F:DNA-binding transcription factor activity"/>
    <property type="evidence" value="ECO:0007669"/>
    <property type="project" value="TreeGrafter"/>
</dbReference>
<protein>
    <submittedName>
        <fullName evidence="7">AcrR family transcriptional regulator</fullName>
    </submittedName>
</protein>
<keyword evidence="4" id="KW-0804">Transcription</keyword>
<dbReference type="Gene3D" id="1.10.357.10">
    <property type="entry name" value="Tetracycline Repressor, domain 2"/>
    <property type="match status" value="1"/>
</dbReference>
<dbReference type="AlphaFoldDB" id="A0A846RLS2"/>
<comment type="caution">
    <text evidence="7">The sequence shown here is derived from an EMBL/GenBank/DDBJ whole genome shotgun (WGS) entry which is preliminary data.</text>
</comment>
<keyword evidence="3 5" id="KW-0238">DNA-binding</keyword>
<evidence type="ECO:0000256" key="4">
    <source>
        <dbReference type="ARBA" id="ARBA00023163"/>
    </source>
</evidence>
<proteinExistence type="predicted"/>
<dbReference type="Pfam" id="PF00440">
    <property type="entry name" value="TetR_N"/>
    <property type="match status" value="1"/>
</dbReference>
<dbReference type="EMBL" id="JAATJL010000001">
    <property type="protein sequence ID" value="NJC24173.1"/>
    <property type="molecule type" value="Genomic_DNA"/>
</dbReference>
<gene>
    <name evidence="7" type="ORF">BJ994_003249</name>
</gene>
<keyword evidence="1" id="KW-0678">Repressor</keyword>
<dbReference type="InterPro" id="IPR036271">
    <property type="entry name" value="Tet_transcr_reg_TetR-rel_C_sf"/>
</dbReference>
<evidence type="ECO:0000313" key="8">
    <source>
        <dbReference type="Proteomes" id="UP000547458"/>
    </source>
</evidence>
<dbReference type="InterPro" id="IPR001647">
    <property type="entry name" value="HTH_TetR"/>
</dbReference>
<dbReference type="GO" id="GO:0000976">
    <property type="term" value="F:transcription cis-regulatory region binding"/>
    <property type="evidence" value="ECO:0007669"/>
    <property type="project" value="TreeGrafter"/>
</dbReference>
<dbReference type="Pfam" id="PF13977">
    <property type="entry name" value="TetR_C_6"/>
    <property type="match status" value="1"/>
</dbReference>
<dbReference type="SUPFAM" id="SSF46689">
    <property type="entry name" value="Homeodomain-like"/>
    <property type="match status" value="1"/>
</dbReference>
<name>A0A846RLS2_9MICC</name>
<dbReference type="InterPro" id="IPR039538">
    <property type="entry name" value="BetI_C"/>
</dbReference>
<sequence>MTNKRADILAASTRSIAQFGVRGLRVNDVAAEAGVSPGLLYYHFKDRAGLLAATLQHINEQSVGSAGSAEADSYERLQNLLLDEIRDNPEVREASAAWNELRASAVFEASIAEPLRESTRQWISNVSRAIEDAQAAGRVDTRTDARQNAVVLTALVEGLSGRWLGGSLTTDEARDHLRQAVHSLLQNNDDGGRPRP</sequence>
<dbReference type="InterPro" id="IPR050109">
    <property type="entry name" value="HTH-type_TetR-like_transc_reg"/>
</dbReference>
<accession>A0A846RLS2</accession>
<feature type="DNA-binding region" description="H-T-H motif" evidence="5">
    <location>
        <begin position="25"/>
        <end position="44"/>
    </location>
</feature>
<evidence type="ECO:0000256" key="5">
    <source>
        <dbReference type="PROSITE-ProRule" id="PRU00335"/>
    </source>
</evidence>
<evidence type="ECO:0000313" key="7">
    <source>
        <dbReference type="EMBL" id="NJC24173.1"/>
    </source>
</evidence>
<dbReference type="InterPro" id="IPR009057">
    <property type="entry name" value="Homeodomain-like_sf"/>
</dbReference>
<organism evidence="7 8">
    <name type="scientific">Arthrobacter pigmenti</name>
    <dbReference type="NCBI Taxonomy" id="271432"/>
    <lineage>
        <taxon>Bacteria</taxon>
        <taxon>Bacillati</taxon>
        <taxon>Actinomycetota</taxon>
        <taxon>Actinomycetes</taxon>
        <taxon>Micrococcales</taxon>
        <taxon>Micrococcaceae</taxon>
        <taxon>Arthrobacter</taxon>
    </lineage>
</organism>
<feature type="domain" description="HTH tetR-type" evidence="6">
    <location>
        <begin position="2"/>
        <end position="62"/>
    </location>
</feature>
<dbReference type="SUPFAM" id="SSF48498">
    <property type="entry name" value="Tetracyclin repressor-like, C-terminal domain"/>
    <property type="match status" value="1"/>
</dbReference>
<dbReference type="PANTHER" id="PTHR30055:SF234">
    <property type="entry name" value="HTH-TYPE TRANSCRIPTIONAL REGULATOR BETI"/>
    <property type="match status" value="1"/>
</dbReference>
<dbReference type="PANTHER" id="PTHR30055">
    <property type="entry name" value="HTH-TYPE TRANSCRIPTIONAL REGULATOR RUTR"/>
    <property type="match status" value="1"/>
</dbReference>
<dbReference type="PROSITE" id="PS50977">
    <property type="entry name" value="HTH_TETR_2"/>
    <property type="match status" value="1"/>
</dbReference>
<evidence type="ECO:0000256" key="3">
    <source>
        <dbReference type="ARBA" id="ARBA00023125"/>
    </source>
</evidence>
<evidence type="ECO:0000256" key="1">
    <source>
        <dbReference type="ARBA" id="ARBA00022491"/>
    </source>
</evidence>
<dbReference type="Proteomes" id="UP000547458">
    <property type="component" value="Unassembled WGS sequence"/>
</dbReference>
<keyword evidence="2" id="KW-0805">Transcription regulation</keyword>